<dbReference type="STRING" id="490899.DKAM_0636"/>
<keyword evidence="1" id="KW-0472">Membrane</keyword>
<accession>B8D4D1</accession>
<evidence type="ECO:0000313" key="2">
    <source>
        <dbReference type="EMBL" id="ACL10962.1"/>
    </source>
</evidence>
<reference evidence="2 3" key="1">
    <citation type="journal article" date="2009" name="J. Bacteriol.">
        <title>Complete genome sequence of the anaerobic, protein-degrading hyperthermophilic crenarchaeon Desulfurococcus kamchatkensis.</title>
        <authorList>
            <person name="Ravin N.V."/>
            <person name="Mardanov A.V."/>
            <person name="Beletsky A.V."/>
            <person name="Kublanov I.V."/>
            <person name="Kolganova T.V."/>
            <person name="Lebedinsky A.V."/>
            <person name="Chernyh N.A."/>
            <person name="Bonch-Osmolovskaya E.A."/>
            <person name="Skryabin K.G."/>
        </authorList>
    </citation>
    <scope>NUCLEOTIDE SEQUENCE [LARGE SCALE GENOMIC DNA]</scope>
    <source>
        <strain evidence="3">DSM 18924 / JCM 16383 / VKM B-2413 / 1221n</strain>
    </source>
</reference>
<proteinExistence type="predicted"/>
<evidence type="ECO:0000313" key="3">
    <source>
        <dbReference type="Proteomes" id="UP000006903"/>
    </source>
</evidence>
<protein>
    <submittedName>
        <fullName evidence="2">Uncharacterized protein</fullName>
    </submittedName>
</protein>
<organism evidence="2 3">
    <name type="scientific">Desulfurococcus amylolyticus (strain DSM 18924 / JCM 16383 / VKM B-2413 / 1221n)</name>
    <name type="common">Desulfurococcus kamchatkensis</name>
    <dbReference type="NCBI Taxonomy" id="490899"/>
    <lineage>
        <taxon>Archaea</taxon>
        <taxon>Thermoproteota</taxon>
        <taxon>Thermoprotei</taxon>
        <taxon>Desulfurococcales</taxon>
        <taxon>Desulfurococcaceae</taxon>
        <taxon>Desulfurococcus</taxon>
    </lineage>
</organism>
<dbReference type="EMBL" id="CP001140">
    <property type="protein sequence ID" value="ACL10962.1"/>
    <property type="molecule type" value="Genomic_DNA"/>
</dbReference>
<sequence>MNDSPGDIITGTADPMLAVIISVILLVIEGIAGVVSAAAIHVFKYTIEPSIMRNNSR</sequence>
<gene>
    <name evidence="2" type="ordered locus">DKAM_0636</name>
</gene>
<keyword evidence="1" id="KW-0812">Transmembrane</keyword>
<feature type="transmembrane region" description="Helical" evidence="1">
    <location>
        <begin position="16"/>
        <end position="43"/>
    </location>
</feature>
<dbReference type="KEGG" id="dka:DKAM_0636"/>
<dbReference type="Proteomes" id="UP000006903">
    <property type="component" value="Chromosome"/>
</dbReference>
<dbReference type="AlphaFoldDB" id="B8D4D1"/>
<evidence type="ECO:0000256" key="1">
    <source>
        <dbReference type="SAM" id="Phobius"/>
    </source>
</evidence>
<name>B8D4D1_DESA1</name>
<keyword evidence="1" id="KW-1133">Transmembrane helix</keyword>
<dbReference type="HOGENOM" id="CLU_2985506_0_0_2"/>